<dbReference type="AlphaFoldDB" id="A0A1Q3ASK5"/>
<keyword evidence="2" id="KW-1185">Reference proteome</keyword>
<dbReference type="InParanoid" id="A0A1Q3ASK5"/>
<name>A0A1Q3ASK5_CEPFO</name>
<protein>
    <submittedName>
        <fullName evidence="1">WI12 domain-containing protein</fullName>
    </submittedName>
</protein>
<proteinExistence type="predicted"/>
<organism evidence="1 2">
    <name type="scientific">Cephalotus follicularis</name>
    <name type="common">Albany pitcher plant</name>
    <dbReference type="NCBI Taxonomy" id="3775"/>
    <lineage>
        <taxon>Eukaryota</taxon>
        <taxon>Viridiplantae</taxon>
        <taxon>Streptophyta</taxon>
        <taxon>Embryophyta</taxon>
        <taxon>Tracheophyta</taxon>
        <taxon>Spermatophyta</taxon>
        <taxon>Magnoliopsida</taxon>
        <taxon>eudicotyledons</taxon>
        <taxon>Gunneridae</taxon>
        <taxon>Pentapetalae</taxon>
        <taxon>rosids</taxon>
        <taxon>fabids</taxon>
        <taxon>Oxalidales</taxon>
        <taxon>Cephalotaceae</taxon>
        <taxon>Cephalotus</taxon>
    </lineage>
</organism>
<dbReference type="Gene3D" id="3.10.450.50">
    <property type="match status" value="1"/>
</dbReference>
<dbReference type="InterPro" id="IPR009798">
    <property type="entry name" value="Wun1-like"/>
</dbReference>
<accession>A0A1Q3ASK5</accession>
<sequence length="148" mass="16951">SPALDLESRNSNIVKALYKALTAHGDTEAIARLLASHLEWHYHGPPDCQYMMRKLTGQSRDMEIRFKPRTIMAVGDQRVIVEGWNGPKAYWVHVWTLKDGIITQLREYFNTWLAVIVVVPEDQNAILLWQSEPRKSLNCSLPNLVLAI</sequence>
<dbReference type="OrthoDB" id="1922476at2759"/>
<dbReference type="InterPro" id="IPR032710">
    <property type="entry name" value="NTF2-like_dom_sf"/>
</dbReference>
<dbReference type="PANTHER" id="PTHR33703">
    <property type="entry name" value="OS07G0691300 PROTEIN"/>
    <property type="match status" value="1"/>
</dbReference>
<reference evidence="2" key="1">
    <citation type="submission" date="2016-04" db="EMBL/GenBank/DDBJ databases">
        <title>Cephalotus genome sequencing.</title>
        <authorList>
            <person name="Fukushima K."/>
            <person name="Hasebe M."/>
            <person name="Fang X."/>
        </authorList>
    </citation>
    <scope>NUCLEOTIDE SEQUENCE [LARGE SCALE GENOMIC DNA]</scope>
    <source>
        <strain evidence="2">cv. St1</strain>
    </source>
</reference>
<evidence type="ECO:0000313" key="1">
    <source>
        <dbReference type="EMBL" id="GAV58655.1"/>
    </source>
</evidence>
<dbReference type="SUPFAM" id="SSF54427">
    <property type="entry name" value="NTF2-like"/>
    <property type="match status" value="1"/>
</dbReference>
<dbReference type="Proteomes" id="UP000187406">
    <property type="component" value="Unassembled WGS sequence"/>
</dbReference>
<feature type="non-terminal residue" evidence="1">
    <location>
        <position position="1"/>
    </location>
</feature>
<dbReference type="Pfam" id="PF07107">
    <property type="entry name" value="WI12"/>
    <property type="match status" value="1"/>
</dbReference>
<dbReference type="PANTHER" id="PTHR33703:SF14">
    <property type="entry name" value="WOUND-INDUCED PROTEIN, WUN1-RELATED"/>
    <property type="match status" value="1"/>
</dbReference>
<dbReference type="STRING" id="3775.A0A1Q3ASK5"/>
<dbReference type="EMBL" id="BDDD01000079">
    <property type="protein sequence ID" value="GAV58655.1"/>
    <property type="molecule type" value="Genomic_DNA"/>
</dbReference>
<evidence type="ECO:0000313" key="2">
    <source>
        <dbReference type="Proteomes" id="UP000187406"/>
    </source>
</evidence>
<gene>
    <name evidence="1" type="ORF">CFOL_v3_02188</name>
</gene>
<feature type="non-terminal residue" evidence="1">
    <location>
        <position position="148"/>
    </location>
</feature>
<comment type="caution">
    <text evidence="1">The sequence shown here is derived from an EMBL/GenBank/DDBJ whole genome shotgun (WGS) entry which is preliminary data.</text>
</comment>